<accession>A0A0C3B3E3</accession>
<keyword evidence="1" id="KW-0472">Membrane</keyword>
<dbReference type="InParanoid" id="A0A0C3B3E3"/>
<keyword evidence="3" id="KW-1185">Reference proteome</keyword>
<reference evidence="2 3" key="1">
    <citation type="submission" date="2014-04" db="EMBL/GenBank/DDBJ databases">
        <authorList>
            <consortium name="DOE Joint Genome Institute"/>
            <person name="Kuo A."/>
            <person name="Tarkka M."/>
            <person name="Buscot F."/>
            <person name="Kohler A."/>
            <person name="Nagy L.G."/>
            <person name="Floudas D."/>
            <person name="Copeland A."/>
            <person name="Barry K.W."/>
            <person name="Cichocki N."/>
            <person name="Veneault-Fourrey C."/>
            <person name="LaButti K."/>
            <person name="Lindquist E.A."/>
            <person name="Lipzen A."/>
            <person name="Lundell T."/>
            <person name="Morin E."/>
            <person name="Murat C."/>
            <person name="Sun H."/>
            <person name="Tunlid A."/>
            <person name="Henrissat B."/>
            <person name="Grigoriev I.V."/>
            <person name="Hibbett D.S."/>
            <person name="Martin F."/>
            <person name="Nordberg H.P."/>
            <person name="Cantor M.N."/>
            <person name="Hua S.X."/>
        </authorList>
    </citation>
    <scope>NUCLEOTIDE SEQUENCE [LARGE SCALE GENOMIC DNA]</scope>
    <source>
        <strain evidence="2 3">F 1598</strain>
    </source>
</reference>
<reference evidence="3" key="2">
    <citation type="submission" date="2015-01" db="EMBL/GenBank/DDBJ databases">
        <title>Evolutionary Origins and Diversification of the Mycorrhizal Mutualists.</title>
        <authorList>
            <consortium name="DOE Joint Genome Institute"/>
            <consortium name="Mycorrhizal Genomics Consortium"/>
            <person name="Kohler A."/>
            <person name="Kuo A."/>
            <person name="Nagy L.G."/>
            <person name="Floudas D."/>
            <person name="Copeland A."/>
            <person name="Barry K.W."/>
            <person name="Cichocki N."/>
            <person name="Veneault-Fourrey C."/>
            <person name="LaButti K."/>
            <person name="Lindquist E.A."/>
            <person name="Lipzen A."/>
            <person name="Lundell T."/>
            <person name="Morin E."/>
            <person name="Murat C."/>
            <person name="Riley R."/>
            <person name="Ohm R."/>
            <person name="Sun H."/>
            <person name="Tunlid A."/>
            <person name="Henrissat B."/>
            <person name="Grigoriev I.V."/>
            <person name="Hibbett D.S."/>
            <person name="Martin F."/>
        </authorList>
    </citation>
    <scope>NUCLEOTIDE SEQUENCE [LARGE SCALE GENOMIC DNA]</scope>
    <source>
        <strain evidence="3">F 1598</strain>
    </source>
</reference>
<sequence>MGVNLIRSLLRDKRLVPAGAMELELELARQVHYGGVGGYPVDVGGECEWGGGGKGTMLIVSIGGDQETTEPSNGARWGVVMEAESPSNSNSLLYPILDSLAAILLATEAALSVLGLDSKLMSKQAGDARQRNWDIHIPLQLIIVTSTFTLLMIFGIRKSWATMYNFTASFL</sequence>
<evidence type="ECO:0000313" key="3">
    <source>
        <dbReference type="Proteomes" id="UP000054166"/>
    </source>
</evidence>
<evidence type="ECO:0000313" key="2">
    <source>
        <dbReference type="EMBL" id="KIM80698.1"/>
    </source>
</evidence>
<dbReference type="HOGENOM" id="CLU_1563454_0_0_1"/>
<keyword evidence="1" id="KW-1133">Transmembrane helix</keyword>
<evidence type="ECO:0000256" key="1">
    <source>
        <dbReference type="SAM" id="Phobius"/>
    </source>
</evidence>
<proteinExistence type="predicted"/>
<feature type="transmembrane region" description="Helical" evidence="1">
    <location>
        <begin position="137"/>
        <end position="156"/>
    </location>
</feature>
<dbReference type="AlphaFoldDB" id="A0A0C3B3E3"/>
<dbReference type="Proteomes" id="UP000054166">
    <property type="component" value="Unassembled WGS sequence"/>
</dbReference>
<gene>
    <name evidence="2" type="ORF">PILCRDRAFT_9502</name>
</gene>
<protein>
    <submittedName>
        <fullName evidence="2">Uncharacterized protein</fullName>
    </submittedName>
</protein>
<dbReference type="STRING" id="765440.A0A0C3B3E3"/>
<organism evidence="2 3">
    <name type="scientific">Piloderma croceum (strain F 1598)</name>
    <dbReference type="NCBI Taxonomy" id="765440"/>
    <lineage>
        <taxon>Eukaryota</taxon>
        <taxon>Fungi</taxon>
        <taxon>Dikarya</taxon>
        <taxon>Basidiomycota</taxon>
        <taxon>Agaricomycotina</taxon>
        <taxon>Agaricomycetes</taxon>
        <taxon>Agaricomycetidae</taxon>
        <taxon>Atheliales</taxon>
        <taxon>Atheliaceae</taxon>
        <taxon>Piloderma</taxon>
    </lineage>
</organism>
<feature type="transmembrane region" description="Helical" evidence="1">
    <location>
        <begin position="92"/>
        <end position="116"/>
    </location>
</feature>
<keyword evidence="1" id="KW-0812">Transmembrane</keyword>
<dbReference type="EMBL" id="KN833003">
    <property type="protein sequence ID" value="KIM80698.1"/>
    <property type="molecule type" value="Genomic_DNA"/>
</dbReference>
<name>A0A0C3B3E3_PILCF</name>